<name>A0A392T008_9FABA</name>
<evidence type="ECO:0000313" key="2">
    <source>
        <dbReference type="EMBL" id="MCI53814.1"/>
    </source>
</evidence>
<dbReference type="AlphaFoldDB" id="A0A392T008"/>
<organism evidence="2 3">
    <name type="scientific">Trifolium medium</name>
    <dbReference type="NCBI Taxonomy" id="97028"/>
    <lineage>
        <taxon>Eukaryota</taxon>
        <taxon>Viridiplantae</taxon>
        <taxon>Streptophyta</taxon>
        <taxon>Embryophyta</taxon>
        <taxon>Tracheophyta</taxon>
        <taxon>Spermatophyta</taxon>
        <taxon>Magnoliopsida</taxon>
        <taxon>eudicotyledons</taxon>
        <taxon>Gunneridae</taxon>
        <taxon>Pentapetalae</taxon>
        <taxon>rosids</taxon>
        <taxon>fabids</taxon>
        <taxon>Fabales</taxon>
        <taxon>Fabaceae</taxon>
        <taxon>Papilionoideae</taxon>
        <taxon>50 kb inversion clade</taxon>
        <taxon>NPAAA clade</taxon>
        <taxon>Hologalegina</taxon>
        <taxon>IRL clade</taxon>
        <taxon>Trifolieae</taxon>
        <taxon>Trifolium</taxon>
    </lineage>
</organism>
<evidence type="ECO:0000313" key="3">
    <source>
        <dbReference type="Proteomes" id="UP000265520"/>
    </source>
</evidence>
<feature type="compositionally biased region" description="Basic and acidic residues" evidence="1">
    <location>
        <begin position="12"/>
        <end position="26"/>
    </location>
</feature>
<dbReference type="EMBL" id="LXQA010469220">
    <property type="protein sequence ID" value="MCI53814.1"/>
    <property type="molecule type" value="Genomic_DNA"/>
</dbReference>
<feature type="region of interest" description="Disordered" evidence="1">
    <location>
        <begin position="1"/>
        <end position="26"/>
    </location>
</feature>
<keyword evidence="3" id="KW-1185">Reference proteome</keyword>
<evidence type="ECO:0000256" key="1">
    <source>
        <dbReference type="SAM" id="MobiDB-lite"/>
    </source>
</evidence>
<accession>A0A392T008</accession>
<feature type="non-terminal residue" evidence="2">
    <location>
        <position position="1"/>
    </location>
</feature>
<comment type="caution">
    <text evidence="2">The sequence shown here is derived from an EMBL/GenBank/DDBJ whole genome shotgun (WGS) entry which is preliminary data.</text>
</comment>
<protein>
    <submittedName>
        <fullName evidence="2">Uncharacterized protein</fullName>
    </submittedName>
</protein>
<dbReference type="Proteomes" id="UP000265520">
    <property type="component" value="Unassembled WGS sequence"/>
</dbReference>
<reference evidence="2 3" key="1">
    <citation type="journal article" date="2018" name="Front. Plant Sci.">
        <title>Red Clover (Trifolium pratense) and Zigzag Clover (T. medium) - A Picture of Genomic Similarities and Differences.</title>
        <authorList>
            <person name="Dluhosova J."/>
            <person name="Istvanek J."/>
            <person name="Nedelnik J."/>
            <person name="Repkova J."/>
        </authorList>
    </citation>
    <scope>NUCLEOTIDE SEQUENCE [LARGE SCALE GENOMIC DNA]</scope>
    <source>
        <strain evidence="3">cv. 10/8</strain>
        <tissue evidence="2">Leaf</tissue>
    </source>
</reference>
<proteinExistence type="predicted"/>
<sequence length="63" mass="7283">KEDMVMDIGEVGPKKEESGEKDKMNYMAEKTKEKIEDMEDMVKEELKGVGEKEKTEDLAEEDK</sequence>